<accession>A0AAV5BMK6</accession>
<dbReference type="EMBL" id="BQKI01000002">
    <property type="protein sequence ID" value="GJM87553.1"/>
    <property type="molecule type" value="Genomic_DNA"/>
</dbReference>
<comment type="caution">
    <text evidence="2">The sequence shown here is derived from an EMBL/GenBank/DDBJ whole genome shotgun (WGS) entry which is preliminary data.</text>
</comment>
<reference evidence="2" key="2">
    <citation type="submission" date="2021-12" db="EMBL/GenBank/DDBJ databases">
        <title>Resequencing data analysis of finger millet.</title>
        <authorList>
            <person name="Hatakeyama M."/>
            <person name="Aluri S."/>
            <person name="Balachadran M.T."/>
            <person name="Sivarajan S.R."/>
            <person name="Poveda L."/>
            <person name="Shimizu-Inatsugi R."/>
            <person name="Schlapbach R."/>
            <person name="Sreeman S.M."/>
            <person name="Shimizu K.K."/>
        </authorList>
    </citation>
    <scope>NUCLEOTIDE SEQUENCE</scope>
</reference>
<proteinExistence type="predicted"/>
<feature type="region of interest" description="Disordered" evidence="1">
    <location>
        <begin position="70"/>
        <end position="96"/>
    </location>
</feature>
<feature type="compositionally biased region" description="Low complexity" evidence="1">
    <location>
        <begin position="80"/>
        <end position="96"/>
    </location>
</feature>
<evidence type="ECO:0000313" key="2">
    <source>
        <dbReference type="EMBL" id="GJM87553.1"/>
    </source>
</evidence>
<gene>
    <name evidence="2" type="primary">ga03520</name>
    <name evidence="2" type="ORF">PR202_ga03520</name>
</gene>
<reference evidence="2" key="1">
    <citation type="journal article" date="2018" name="DNA Res.">
        <title>Multiple hybrid de novo genome assembly of finger millet, an orphan allotetraploid crop.</title>
        <authorList>
            <person name="Hatakeyama M."/>
            <person name="Aluri S."/>
            <person name="Balachadran M.T."/>
            <person name="Sivarajan S.R."/>
            <person name="Patrignani A."/>
            <person name="Gruter S."/>
            <person name="Poveda L."/>
            <person name="Shimizu-Inatsugi R."/>
            <person name="Baeten J."/>
            <person name="Francoijs K.J."/>
            <person name="Nataraja K.N."/>
            <person name="Reddy Y.A.N."/>
            <person name="Phadnis S."/>
            <person name="Ravikumar R.L."/>
            <person name="Schlapbach R."/>
            <person name="Sreeman S.M."/>
            <person name="Shimizu K.K."/>
        </authorList>
    </citation>
    <scope>NUCLEOTIDE SEQUENCE</scope>
</reference>
<evidence type="ECO:0000313" key="3">
    <source>
        <dbReference type="Proteomes" id="UP001054889"/>
    </source>
</evidence>
<dbReference type="AlphaFoldDB" id="A0AAV5BMK6"/>
<dbReference type="Proteomes" id="UP001054889">
    <property type="component" value="Unassembled WGS sequence"/>
</dbReference>
<protein>
    <submittedName>
        <fullName evidence="2">Uncharacterized protein</fullName>
    </submittedName>
</protein>
<sequence length="126" mass="12984">MAAAPGAAWRGLLQRRHLWTWRDGAHGSGSGFEHSVAGPMATAAARGFGCGAAGPKATVAAGGSNLQPPSLFNAGSGGLPPMEAASPASTASSSSPWRRLPSVHVITVHQDANQHVPYFYLPAYYM</sequence>
<name>A0AAV5BMK6_ELECO</name>
<keyword evidence="3" id="KW-1185">Reference proteome</keyword>
<organism evidence="2 3">
    <name type="scientific">Eleusine coracana subsp. coracana</name>
    <dbReference type="NCBI Taxonomy" id="191504"/>
    <lineage>
        <taxon>Eukaryota</taxon>
        <taxon>Viridiplantae</taxon>
        <taxon>Streptophyta</taxon>
        <taxon>Embryophyta</taxon>
        <taxon>Tracheophyta</taxon>
        <taxon>Spermatophyta</taxon>
        <taxon>Magnoliopsida</taxon>
        <taxon>Liliopsida</taxon>
        <taxon>Poales</taxon>
        <taxon>Poaceae</taxon>
        <taxon>PACMAD clade</taxon>
        <taxon>Chloridoideae</taxon>
        <taxon>Cynodonteae</taxon>
        <taxon>Eleusininae</taxon>
        <taxon>Eleusine</taxon>
    </lineage>
</organism>
<evidence type="ECO:0000256" key="1">
    <source>
        <dbReference type="SAM" id="MobiDB-lite"/>
    </source>
</evidence>